<dbReference type="RefSeq" id="WP_014185022.1">
    <property type="nucleotide sequence ID" value="NC_016584.1"/>
</dbReference>
<dbReference type="PATRIC" id="fig|768706.3.peg.2678"/>
<accession>G7W905</accession>
<proteinExistence type="predicted"/>
<dbReference type="OrthoDB" id="5292888at2"/>
<dbReference type="EMBL" id="CP003108">
    <property type="protein sequence ID" value="AET68214.1"/>
    <property type="molecule type" value="Genomic_DNA"/>
</dbReference>
<reference evidence="3" key="1">
    <citation type="submission" date="2011-11" db="EMBL/GenBank/DDBJ databases">
        <title>Complete sequence of Desulfosporosinus orientis DSM 765.</title>
        <authorList>
            <person name="Lucas S."/>
            <person name="Han J."/>
            <person name="Lapidus A."/>
            <person name="Cheng J.-F."/>
            <person name="Goodwin L."/>
            <person name="Pitluck S."/>
            <person name="Peters L."/>
            <person name="Ovchinnikova G."/>
            <person name="Teshima H."/>
            <person name="Detter J.C."/>
            <person name="Han C."/>
            <person name="Tapia R."/>
            <person name="Land M."/>
            <person name="Hauser L."/>
            <person name="Kyrpides N."/>
            <person name="Ivanova N."/>
            <person name="Pagani I."/>
            <person name="Pester M."/>
            <person name="Spring S."/>
            <person name="Ollivier B."/>
            <person name="Rattei T."/>
            <person name="Klenk H.-P."/>
            <person name="Wagner M."/>
            <person name="Loy A."/>
            <person name="Woyke T."/>
        </authorList>
    </citation>
    <scope>NUCLEOTIDE SEQUENCE [LARGE SCALE GENOMIC DNA]</scope>
    <source>
        <strain evidence="3">ATCC 19365 / DSM 765 / NCIMB 8382 / VKM B-1628</strain>
    </source>
</reference>
<protein>
    <submittedName>
        <fullName evidence="2">Acetyltransferase</fullName>
    </submittedName>
</protein>
<dbReference type="Pfam" id="PF00583">
    <property type="entry name" value="Acetyltransf_1"/>
    <property type="match status" value="1"/>
</dbReference>
<keyword evidence="3" id="KW-1185">Reference proteome</keyword>
<dbReference type="CDD" id="cd04301">
    <property type="entry name" value="NAT_SF"/>
    <property type="match status" value="1"/>
</dbReference>
<reference evidence="2 3" key="2">
    <citation type="journal article" date="2012" name="J. Bacteriol.">
        <title>Complete genome sequences of Desulfosporosinus orientis DSM765T, Desulfosporosinus youngiae DSM17734T, Desulfosporosinus meridiei DSM13257T, and Desulfosporosinus acidiphilus DSM22704T.</title>
        <authorList>
            <person name="Pester M."/>
            <person name="Brambilla E."/>
            <person name="Alazard D."/>
            <person name="Rattei T."/>
            <person name="Weinmaier T."/>
            <person name="Han J."/>
            <person name="Lucas S."/>
            <person name="Lapidus A."/>
            <person name="Cheng J.F."/>
            <person name="Goodwin L."/>
            <person name="Pitluck S."/>
            <person name="Peters L."/>
            <person name="Ovchinnikova G."/>
            <person name="Teshima H."/>
            <person name="Detter J.C."/>
            <person name="Han C.S."/>
            <person name="Tapia R."/>
            <person name="Land M.L."/>
            <person name="Hauser L."/>
            <person name="Kyrpides N.C."/>
            <person name="Ivanova N.N."/>
            <person name="Pagani I."/>
            <person name="Huntmann M."/>
            <person name="Wei C.L."/>
            <person name="Davenport K.W."/>
            <person name="Daligault H."/>
            <person name="Chain P.S."/>
            <person name="Chen A."/>
            <person name="Mavromatis K."/>
            <person name="Markowitz V."/>
            <person name="Szeto E."/>
            <person name="Mikhailova N."/>
            <person name="Pati A."/>
            <person name="Wagner M."/>
            <person name="Woyke T."/>
            <person name="Ollivier B."/>
            <person name="Klenk H.P."/>
            <person name="Spring S."/>
            <person name="Loy A."/>
        </authorList>
    </citation>
    <scope>NUCLEOTIDE SEQUENCE [LARGE SCALE GENOMIC DNA]</scope>
    <source>
        <strain evidence="3">ATCC 19365 / DSM 765 / NCIMB 8382 / VKM B-1628</strain>
    </source>
</reference>
<dbReference type="HOGENOM" id="CLU_120426_0_0_9"/>
<dbReference type="eggNOG" id="COG0456">
    <property type="taxonomic scope" value="Bacteria"/>
</dbReference>
<dbReference type="AlphaFoldDB" id="G7W905"/>
<evidence type="ECO:0000313" key="3">
    <source>
        <dbReference type="Proteomes" id="UP000006346"/>
    </source>
</evidence>
<dbReference type="KEGG" id="dor:Desor_2669"/>
<dbReference type="InterPro" id="IPR000182">
    <property type="entry name" value="GNAT_dom"/>
</dbReference>
<dbReference type="InterPro" id="IPR016181">
    <property type="entry name" value="Acyl_CoA_acyltransferase"/>
</dbReference>
<dbReference type="GO" id="GO:0016747">
    <property type="term" value="F:acyltransferase activity, transferring groups other than amino-acyl groups"/>
    <property type="evidence" value="ECO:0007669"/>
    <property type="project" value="InterPro"/>
</dbReference>
<feature type="domain" description="N-acetyltransferase" evidence="1">
    <location>
        <begin position="26"/>
        <end position="174"/>
    </location>
</feature>
<evidence type="ECO:0000259" key="1">
    <source>
        <dbReference type="PROSITE" id="PS51186"/>
    </source>
</evidence>
<name>G7W905_DESOD</name>
<evidence type="ECO:0000313" key="2">
    <source>
        <dbReference type="EMBL" id="AET68214.1"/>
    </source>
</evidence>
<organism evidence="2 3">
    <name type="scientific">Desulfosporosinus orientis (strain ATCC 19365 / DSM 765 / NCIMB 8382 / VKM B-1628 / Singapore I)</name>
    <name type="common">Desulfotomaculum orientis</name>
    <dbReference type="NCBI Taxonomy" id="768706"/>
    <lineage>
        <taxon>Bacteria</taxon>
        <taxon>Bacillati</taxon>
        <taxon>Bacillota</taxon>
        <taxon>Clostridia</taxon>
        <taxon>Eubacteriales</taxon>
        <taxon>Desulfitobacteriaceae</taxon>
        <taxon>Desulfosporosinus</taxon>
    </lineage>
</organism>
<dbReference type="STRING" id="768706.Desor_2669"/>
<dbReference type="SUPFAM" id="SSF55729">
    <property type="entry name" value="Acyl-CoA N-acyltransferases (Nat)"/>
    <property type="match status" value="1"/>
</dbReference>
<dbReference type="Gene3D" id="3.40.630.30">
    <property type="match status" value="1"/>
</dbReference>
<dbReference type="Proteomes" id="UP000006346">
    <property type="component" value="Chromosome"/>
</dbReference>
<keyword evidence="2" id="KW-0808">Transferase</keyword>
<dbReference type="PROSITE" id="PS51186">
    <property type="entry name" value="GNAT"/>
    <property type="match status" value="1"/>
</dbReference>
<sequence>MLEEINDLPRKVVENLDGDQGNIKVYLVQDFNLSLLRRIVNFELDIFNEQGIDEWGLVPQIRHGNVFILKEENKKKIIGIAILMRDWEEFDKAYLFDFAIADEYQGQSLGYHFLHSICINIREQGFNKMDLTVNTENPGAIHLYKDKLGFKTIKMSEDEFGKGHHRYVMELDLVTLKKLN</sequence>
<gene>
    <name evidence="2" type="ordered locus">Desor_2669</name>
</gene>